<dbReference type="EMBL" id="CP030073">
    <property type="protein sequence ID" value="AWW40778.1"/>
    <property type="molecule type" value="Genomic_DNA"/>
</dbReference>
<dbReference type="Gene3D" id="3.60.21.10">
    <property type="match status" value="1"/>
</dbReference>
<dbReference type="AlphaFoldDB" id="A0A2Z4J7X7"/>
<dbReference type="InterPro" id="IPR029052">
    <property type="entry name" value="Metallo-depent_PP-like"/>
</dbReference>
<name>A0A2Z4J7X7_9ACTN</name>
<dbReference type="KEGG" id="scad:DN051_32280"/>
<dbReference type="Proteomes" id="UP000249616">
    <property type="component" value="Chromosome"/>
</dbReference>
<organism evidence="1 2">
    <name type="scientific">Streptomyces cadmiisoli</name>
    <dbReference type="NCBI Taxonomy" id="2184053"/>
    <lineage>
        <taxon>Bacteria</taxon>
        <taxon>Bacillati</taxon>
        <taxon>Actinomycetota</taxon>
        <taxon>Actinomycetes</taxon>
        <taxon>Kitasatosporales</taxon>
        <taxon>Streptomycetaceae</taxon>
        <taxon>Streptomyces</taxon>
        <taxon>Streptomyces aurantiacus group</taxon>
    </lineage>
</organism>
<keyword evidence="2" id="KW-1185">Reference proteome</keyword>
<reference evidence="1 2" key="1">
    <citation type="journal article" date="2019" name="Int. J. Syst. Evol. Microbiol.">
        <title>Streptomyces cadmiisoli sp. nov., a novel actinomycete isolated from cadmium-contaminated soil.</title>
        <authorList>
            <person name="Li K."/>
            <person name="Tang X."/>
            <person name="Zhao J."/>
            <person name="Guo Y."/>
            <person name="Tang Y."/>
            <person name="Gao J."/>
        </authorList>
    </citation>
    <scope>NUCLEOTIDE SEQUENCE [LARGE SCALE GENOMIC DNA]</scope>
    <source>
        <strain evidence="1 2">ZFG47</strain>
    </source>
</reference>
<accession>A0A2Z4J7X7</accession>
<protein>
    <submittedName>
        <fullName evidence="1">Uncharacterized protein</fullName>
    </submittedName>
</protein>
<gene>
    <name evidence="1" type="ORF">DN051_32280</name>
</gene>
<dbReference type="RefSeq" id="WP_112440192.1">
    <property type="nucleotide sequence ID" value="NZ_CP030073.1"/>
</dbReference>
<evidence type="ECO:0000313" key="1">
    <source>
        <dbReference type="EMBL" id="AWW40778.1"/>
    </source>
</evidence>
<evidence type="ECO:0000313" key="2">
    <source>
        <dbReference type="Proteomes" id="UP000249616"/>
    </source>
</evidence>
<sequence>MKHDAKNPYTVVLIPDTHVPEHHTNAVKNIGAFLKETKPAGVVHTGDFLNLDAPSRWSKGTINEFAGGVHEEREAGKRVLDFWRSNHDGYFGFHLGNHDIRISAYLQKYAPAVAGMPEWEYDRLLDFDSFGIEVRDSIHKVAPGWVTTHGDNKEIRMAQEAGRTALNAATVYGKNVVCGHTHRAGITGKSHGYAGAMIPRWGMEIGHITDMRKVAYLSTGYANWQMAFGLLHISGNRVQPEVIFMANDGSFLYGGMRFENGKIGKVSK</sequence>
<dbReference type="SUPFAM" id="SSF56300">
    <property type="entry name" value="Metallo-dependent phosphatases"/>
    <property type="match status" value="1"/>
</dbReference>
<proteinExistence type="predicted"/>